<evidence type="ECO:0000313" key="4">
    <source>
        <dbReference type="Proteomes" id="UP000447393"/>
    </source>
</evidence>
<name>A0A845E225_9BACI</name>
<dbReference type="EMBL" id="WMEZ01000002">
    <property type="protein sequence ID" value="MYL49310.1"/>
    <property type="molecule type" value="Genomic_DNA"/>
</dbReference>
<comment type="caution">
    <text evidence="3">The sequence shown here is derived from an EMBL/GenBank/DDBJ whole genome shotgun (WGS) entry which is preliminary data.</text>
</comment>
<feature type="domain" description="SLH" evidence="2">
    <location>
        <begin position="8"/>
        <end position="71"/>
    </location>
</feature>
<dbReference type="AlphaFoldDB" id="A0A845E225"/>
<evidence type="ECO:0000259" key="2">
    <source>
        <dbReference type="PROSITE" id="PS51272"/>
    </source>
</evidence>
<dbReference type="PANTHER" id="PTHR43308:SF5">
    <property type="entry name" value="S-LAYER PROTEIN _ PEPTIDOGLYCAN ENDO-BETA-N-ACETYLGLUCOSAMINIDASE"/>
    <property type="match status" value="1"/>
</dbReference>
<reference evidence="3 4" key="1">
    <citation type="submission" date="2019-11" db="EMBL/GenBank/DDBJ databases">
        <title>Genome sequences of 17 halophilic strains isolated from different environments.</title>
        <authorList>
            <person name="Furrow R.E."/>
        </authorList>
    </citation>
    <scope>NUCLEOTIDE SEQUENCE [LARGE SCALE GENOMIC DNA]</scope>
    <source>
        <strain evidence="3 4">22505_10_Sand</strain>
    </source>
</reference>
<evidence type="ECO:0000313" key="3">
    <source>
        <dbReference type="EMBL" id="MYL49310.1"/>
    </source>
</evidence>
<dbReference type="Pfam" id="PF00395">
    <property type="entry name" value="SLH"/>
    <property type="match status" value="2"/>
</dbReference>
<dbReference type="PROSITE" id="PS51272">
    <property type="entry name" value="SLH"/>
    <property type="match status" value="1"/>
</dbReference>
<evidence type="ECO:0000256" key="1">
    <source>
        <dbReference type="ARBA" id="ARBA00022729"/>
    </source>
</evidence>
<dbReference type="PANTHER" id="PTHR43308">
    <property type="entry name" value="OUTER MEMBRANE PROTEIN ALPHA-RELATED"/>
    <property type="match status" value="1"/>
</dbReference>
<gene>
    <name evidence="3" type="ORF">GLV98_07425</name>
</gene>
<dbReference type="OrthoDB" id="5845122at2"/>
<dbReference type="Proteomes" id="UP000447393">
    <property type="component" value="Unassembled WGS sequence"/>
</dbReference>
<dbReference type="InterPro" id="IPR051465">
    <property type="entry name" value="Cell_Envelope_Struct_Comp"/>
</dbReference>
<protein>
    <recommendedName>
        <fullName evidence="2">SLH domain-containing protein</fullName>
    </recommendedName>
</protein>
<dbReference type="InterPro" id="IPR001119">
    <property type="entry name" value="SLH_dom"/>
</dbReference>
<dbReference type="RefSeq" id="WP_160913625.1">
    <property type="nucleotide sequence ID" value="NZ_WMEZ01000002.1"/>
</dbReference>
<sequence length="125" mass="14379">MRGFNPVKASTFTNLDHMPWAEKVIIYLHEKGIIHGYEDQAFKPEEYNTKAEVSDMIDQAYDIQQKRDNPHQFVDVPDVEWAVESVMDLHSKLIIIGCLASPFKPNKNITRDVFSRVLSSTILLC</sequence>
<accession>A0A845E225</accession>
<proteinExistence type="predicted"/>
<organism evidence="3 4">
    <name type="scientific">Halobacillus litoralis</name>
    <dbReference type="NCBI Taxonomy" id="45668"/>
    <lineage>
        <taxon>Bacteria</taxon>
        <taxon>Bacillati</taxon>
        <taxon>Bacillota</taxon>
        <taxon>Bacilli</taxon>
        <taxon>Bacillales</taxon>
        <taxon>Bacillaceae</taxon>
        <taxon>Halobacillus</taxon>
    </lineage>
</organism>
<keyword evidence="1" id="KW-0732">Signal</keyword>